<comment type="caution">
    <text evidence="3">The sequence shown here is derived from an EMBL/GenBank/DDBJ whole genome shotgun (WGS) entry which is preliminary data.</text>
</comment>
<feature type="transmembrane region" description="Helical" evidence="1">
    <location>
        <begin position="112"/>
        <end position="134"/>
    </location>
</feature>
<evidence type="ECO:0000313" key="4">
    <source>
        <dbReference type="Proteomes" id="UP001251857"/>
    </source>
</evidence>
<sequence length="144" mass="15450">MHWPRHFLGLPLHPMLVHFPLAFWLALPILDLAALVYGIQPWWGLALGVNAVAVVIGLAALISGLLEYVHLSESGSNDVRLAARHGVRTTVVWCVMTLKLAVASFASPGASFIAACLAVDLLACALLLQAAFFGTRITYGSYGR</sequence>
<dbReference type="Pfam" id="PF09990">
    <property type="entry name" value="DUF2231"/>
    <property type="match status" value="1"/>
</dbReference>
<evidence type="ECO:0000259" key="2">
    <source>
        <dbReference type="Pfam" id="PF09990"/>
    </source>
</evidence>
<evidence type="ECO:0000313" key="3">
    <source>
        <dbReference type="EMBL" id="MDT0636272.1"/>
    </source>
</evidence>
<keyword evidence="4" id="KW-1185">Reference proteome</keyword>
<feature type="transmembrane region" description="Helical" evidence="1">
    <location>
        <begin position="21"/>
        <end position="39"/>
    </location>
</feature>
<name>A0ABU3C3X5_9GAMM</name>
<feature type="domain" description="DUF2231" evidence="2">
    <location>
        <begin position="9"/>
        <end position="139"/>
    </location>
</feature>
<proteinExistence type="predicted"/>
<keyword evidence="1" id="KW-0472">Membrane</keyword>
<dbReference type="InterPro" id="IPR019251">
    <property type="entry name" value="DUF2231_TM"/>
</dbReference>
<keyword evidence="1" id="KW-1133">Transmembrane helix</keyword>
<keyword evidence="1" id="KW-0812">Transmembrane</keyword>
<reference evidence="3 4" key="1">
    <citation type="submission" date="2023-09" db="EMBL/GenBank/DDBJ databases">
        <authorList>
            <person name="Rey-Velasco X."/>
        </authorList>
    </citation>
    <scope>NUCLEOTIDE SEQUENCE [LARGE SCALE GENOMIC DNA]</scope>
    <source>
        <strain evidence="3 4">W335</strain>
    </source>
</reference>
<feature type="transmembrane region" description="Helical" evidence="1">
    <location>
        <begin position="45"/>
        <end position="66"/>
    </location>
</feature>
<gene>
    <name evidence="3" type="ORF">RM532_15070</name>
</gene>
<dbReference type="EMBL" id="JAVRIB010000024">
    <property type="protein sequence ID" value="MDT0636272.1"/>
    <property type="molecule type" value="Genomic_DNA"/>
</dbReference>
<dbReference type="RefSeq" id="WP_311654167.1">
    <property type="nucleotide sequence ID" value="NZ_JAVRIB010000024.1"/>
</dbReference>
<evidence type="ECO:0000256" key="1">
    <source>
        <dbReference type="SAM" id="Phobius"/>
    </source>
</evidence>
<protein>
    <submittedName>
        <fullName evidence="3">DUF2231 domain-containing protein</fullName>
    </submittedName>
</protein>
<accession>A0ABU3C3X5</accession>
<dbReference type="Proteomes" id="UP001251857">
    <property type="component" value="Unassembled WGS sequence"/>
</dbReference>
<organism evidence="3 4">
    <name type="scientific">Spectribacter hydrogenoxidans</name>
    <dbReference type="NCBI Taxonomy" id="3075608"/>
    <lineage>
        <taxon>Bacteria</taxon>
        <taxon>Pseudomonadati</taxon>
        <taxon>Pseudomonadota</taxon>
        <taxon>Gammaproteobacteria</taxon>
        <taxon>Salinisphaerales</taxon>
        <taxon>Salinisphaeraceae</taxon>
        <taxon>Spectribacter</taxon>
    </lineage>
</organism>